<dbReference type="Proteomes" id="UP000183203">
    <property type="component" value="Unassembled WGS sequence"/>
</dbReference>
<accession>A0A1G6NT67</accession>
<gene>
    <name evidence="1" type="ORF">SAMN05216418_2824</name>
</gene>
<organism evidence="1 2">
    <name type="scientific">Microbacterium enclense</name>
    <dbReference type="NCBI Taxonomy" id="993073"/>
    <lineage>
        <taxon>Bacteria</taxon>
        <taxon>Bacillati</taxon>
        <taxon>Actinomycetota</taxon>
        <taxon>Actinomycetes</taxon>
        <taxon>Micrococcales</taxon>
        <taxon>Microbacteriaceae</taxon>
        <taxon>Microbacterium</taxon>
    </lineage>
</organism>
<name>A0A1G6NT67_9MICO</name>
<dbReference type="EMBL" id="FMYG01000006">
    <property type="protein sequence ID" value="SDC70365.1"/>
    <property type="molecule type" value="Genomic_DNA"/>
</dbReference>
<sequence length="147" mass="16282">MADVIDGGTGELRLSPAEQAVRNMLAIPSGIYGPTMGAQELDQRIQDLADLIEHIAQVIVVLYEDRHAAEEAYLKAFAELMVMHAKHGAQLARQFAIAKTTTELHELNLAKEKLRYAEEMQKAVQNRSFGLMNIGKRFTAAMGMGNR</sequence>
<evidence type="ECO:0000313" key="2">
    <source>
        <dbReference type="Proteomes" id="UP000183203"/>
    </source>
</evidence>
<protein>
    <submittedName>
        <fullName evidence="1">Uncharacterized protein</fullName>
    </submittedName>
</protein>
<dbReference type="RefSeq" id="WP_058232958.1">
    <property type="nucleotide sequence ID" value="NZ_FMYG01000006.1"/>
</dbReference>
<dbReference type="AlphaFoldDB" id="A0A1G6NT67"/>
<dbReference type="STRING" id="993073.AS029_12725"/>
<dbReference type="OrthoDB" id="5117887at2"/>
<reference evidence="1 2" key="1">
    <citation type="submission" date="2016-09" db="EMBL/GenBank/DDBJ databases">
        <authorList>
            <person name="Capua I."/>
            <person name="De Benedictis P."/>
            <person name="Joannis T."/>
            <person name="Lombin L.H."/>
            <person name="Cattoli G."/>
        </authorList>
    </citation>
    <scope>NUCLEOTIDE SEQUENCE [LARGE SCALE GENOMIC DNA]</scope>
    <source>
        <strain evidence="1 2">NIO-1002</strain>
    </source>
</reference>
<proteinExistence type="predicted"/>
<evidence type="ECO:0000313" key="1">
    <source>
        <dbReference type="EMBL" id="SDC70365.1"/>
    </source>
</evidence>